<sequence>MSQLIGREHSRRIAWQQSRNMVHIRFLVYRNCLIFAVALMTACCKTSKNTRYCMRLSRIVRQPWSLSILLSLQFVDLSLTRKKASLSMVLKTLIVLEKMYGLLFDSCVVMPQTIQYTPLATIVPPDKILRSRAATRTTEAASESRKRAVAHNLRQTSPRQPRNLTVYKSFEINSSMRHKCPNVERKAGHKDQ</sequence>
<dbReference type="EMBL" id="CP034458">
    <property type="protein sequence ID" value="QBM88811.1"/>
    <property type="molecule type" value="Genomic_DNA"/>
</dbReference>
<organism evidence="2 3">
    <name type="scientific">Metschnikowia aff. pulcherrima</name>
    <dbReference type="NCBI Taxonomy" id="2163413"/>
    <lineage>
        <taxon>Eukaryota</taxon>
        <taxon>Fungi</taxon>
        <taxon>Dikarya</taxon>
        <taxon>Ascomycota</taxon>
        <taxon>Saccharomycotina</taxon>
        <taxon>Pichiomycetes</taxon>
        <taxon>Metschnikowiaceae</taxon>
        <taxon>Metschnikowia</taxon>
    </lineage>
</organism>
<name>A0A4P6XS90_9ASCO</name>
<keyword evidence="3" id="KW-1185">Reference proteome</keyword>
<evidence type="ECO:0000313" key="2">
    <source>
        <dbReference type="EMBL" id="QBM88811.1"/>
    </source>
</evidence>
<evidence type="ECO:0000313" key="3">
    <source>
        <dbReference type="Proteomes" id="UP000292447"/>
    </source>
</evidence>
<keyword evidence="1" id="KW-0812">Transmembrane</keyword>
<keyword evidence="1" id="KW-0472">Membrane</keyword>
<gene>
    <name evidence="2" type="ORF">METSCH_C07920</name>
</gene>
<evidence type="ECO:0000256" key="1">
    <source>
        <dbReference type="SAM" id="Phobius"/>
    </source>
</evidence>
<feature type="transmembrane region" description="Helical" evidence="1">
    <location>
        <begin position="21"/>
        <end position="42"/>
    </location>
</feature>
<accession>A0A4P6XS90</accession>
<proteinExistence type="predicted"/>
<keyword evidence="1" id="KW-1133">Transmembrane helix</keyword>
<dbReference type="AlphaFoldDB" id="A0A4P6XS90"/>
<protein>
    <submittedName>
        <fullName evidence="2">Uncharacterized protein</fullName>
    </submittedName>
</protein>
<dbReference type="Proteomes" id="UP000292447">
    <property type="component" value="Chromosome III"/>
</dbReference>
<reference evidence="3" key="1">
    <citation type="submission" date="2019-03" db="EMBL/GenBank/DDBJ databases">
        <title>Snf2 controls pulcherriminic acid biosynthesis and connects pigmentation and antifungal activity of the yeast Metschnikowia pulcherrima.</title>
        <authorList>
            <person name="Gore-Lloyd D."/>
            <person name="Sumann I."/>
            <person name="Brachmann A.O."/>
            <person name="Schneeberger K."/>
            <person name="Ortiz-Merino R.A."/>
            <person name="Moreno-Beltran M."/>
            <person name="Schlaefli M."/>
            <person name="Kirner P."/>
            <person name="Santos Kron A."/>
            <person name="Wolfe K.H."/>
            <person name="Piel J."/>
            <person name="Ahrens C.H."/>
            <person name="Henk D."/>
            <person name="Freimoser F.M."/>
        </authorList>
    </citation>
    <scope>NUCLEOTIDE SEQUENCE [LARGE SCALE GENOMIC DNA]</scope>
    <source>
        <strain evidence="3">APC 1.2</strain>
    </source>
</reference>